<organism evidence="2 3">
    <name type="scientific">Chryseobacterium shigense</name>
    <dbReference type="NCBI Taxonomy" id="297244"/>
    <lineage>
        <taxon>Bacteria</taxon>
        <taxon>Pseudomonadati</taxon>
        <taxon>Bacteroidota</taxon>
        <taxon>Flavobacteriia</taxon>
        <taxon>Flavobacteriales</taxon>
        <taxon>Weeksellaceae</taxon>
        <taxon>Chryseobacterium group</taxon>
        <taxon>Chryseobacterium</taxon>
    </lineage>
</organism>
<dbReference type="PROSITE" id="PS51257">
    <property type="entry name" value="PROKAR_LIPOPROTEIN"/>
    <property type="match status" value="1"/>
</dbReference>
<sequence length="156" mass="18198">MKKYILFLFLMVMSCVGSDTEFLPQTVSEARNRGLLIKEYYPTVNKITINKGEYEIVEAFTTFKFNSKKDQTINKNFFAFSIRLKNLKTGKEGLSLEDSDHSQFLDFHCDFCGGINNDNIVLYYDDISKRETLDSVKIGFKDQHRNEKVVYFMHGK</sequence>
<reference evidence="2 3" key="1">
    <citation type="submission" date="2020-08" db="EMBL/GenBank/DDBJ databases">
        <title>Functional genomics of gut bacteria from endangered species of beetles.</title>
        <authorList>
            <person name="Carlos-Shanley C."/>
        </authorList>
    </citation>
    <scope>NUCLEOTIDE SEQUENCE [LARGE SCALE GENOMIC DNA]</scope>
    <source>
        <strain evidence="2 3">S00136</strain>
    </source>
</reference>
<name>A0A841NKB2_9FLAO</name>
<proteinExistence type="predicted"/>
<evidence type="ECO:0000313" key="3">
    <source>
        <dbReference type="Proteomes" id="UP000589738"/>
    </source>
</evidence>
<comment type="caution">
    <text evidence="2">The sequence shown here is derived from an EMBL/GenBank/DDBJ whole genome shotgun (WGS) entry which is preliminary data.</text>
</comment>
<accession>A0A841NKB2</accession>
<dbReference type="Proteomes" id="UP000589738">
    <property type="component" value="Unassembled WGS sequence"/>
</dbReference>
<evidence type="ECO:0000313" key="2">
    <source>
        <dbReference type="EMBL" id="MBB6371699.1"/>
    </source>
</evidence>
<keyword evidence="3" id="KW-1185">Reference proteome</keyword>
<dbReference type="EMBL" id="JACHLC010000003">
    <property type="protein sequence ID" value="MBB6371699.1"/>
    <property type="molecule type" value="Genomic_DNA"/>
</dbReference>
<evidence type="ECO:0008006" key="4">
    <source>
        <dbReference type="Google" id="ProtNLM"/>
    </source>
</evidence>
<feature type="chain" id="PRO_5032960015" description="Lipoprotein" evidence="1">
    <location>
        <begin position="19"/>
        <end position="156"/>
    </location>
</feature>
<gene>
    <name evidence="2" type="ORF">HNP36_002784</name>
</gene>
<dbReference type="AlphaFoldDB" id="A0A841NKB2"/>
<evidence type="ECO:0000256" key="1">
    <source>
        <dbReference type="SAM" id="SignalP"/>
    </source>
</evidence>
<feature type="signal peptide" evidence="1">
    <location>
        <begin position="1"/>
        <end position="18"/>
    </location>
</feature>
<protein>
    <recommendedName>
        <fullName evidence="4">Lipoprotein</fullName>
    </recommendedName>
</protein>
<keyword evidence="1" id="KW-0732">Signal</keyword>
<dbReference type="RefSeq" id="WP_184164620.1">
    <property type="nucleotide sequence ID" value="NZ_JACHLC010000003.1"/>
</dbReference>